<reference evidence="1 2" key="1">
    <citation type="submission" date="2021-06" db="EMBL/GenBank/DDBJ databases">
        <title>Caerostris extrusa draft genome.</title>
        <authorList>
            <person name="Kono N."/>
            <person name="Arakawa K."/>
        </authorList>
    </citation>
    <scope>NUCLEOTIDE SEQUENCE [LARGE SCALE GENOMIC DNA]</scope>
</reference>
<protein>
    <submittedName>
        <fullName evidence="1">Uncharacterized protein</fullName>
    </submittedName>
</protein>
<name>A0AAV4UMB3_CAEEX</name>
<comment type="caution">
    <text evidence="1">The sequence shown here is derived from an EMBL/GenBank/DDBJ whole genome shotgun (WGS) entry which is preliminary data.</text>
</comment>
<proteinExistence type="predicted"/>
<gene>
    <name evidence="1" type="ORF">CEXT_754231</name>
</gene>
<sequence>MLREDTTSILVSRDHTIVHPSFLRAKPRRALLTFINDSLESNASTSFPFYAALDQSLQIIAPRQHPFSTDVIVTPTCNPIRRWKESQGILLF</sequence>
<dbReference type="AlphaFoldDB" id="A0AAV4UMB3"/>
<dbReference type="Proteomes" id="UP001054945">
    <property type="component" value="Unassembled WGS sequence"/>
</dbReference>
<dbReference type="EMBL" id="BPLR01013131">
    <property type="protein sequence ID" value="GIY58956.1"/>
    <property type="molecule type" value="Genomic_DNA"/>
</dbReference>
<evidence type="ECO:0000313" key="2">
    <source>
        <dbReference type="Proteomes" id="UP001054945"/>
    </source>
</evidence>
<keyword evidence="2" id="KW-1185">Reference proteome</keyword>
<organism evidence="1 2">
    <name type="scientific">Caerostris extrusa</name>
    <name type="common">Bark spider</name>
    <name type="synonym">Caerostris bankana</name>
    <dbReference type="NCBI Taxonomy" id="172846"/>
    <lineage>
        <taxon>Eukaryota</taxon>
        <taxon>Metazoa</taxon>
        <taxon>Ecdysozoa</taxon>
        <taxon>Arthropoda</taxon>
        <taxon>Chelicerata</taxon>
        <taxon>Arachnida</taxon>
        <taxon>Araneae</taxon>
        <taxon>Araneomorphae</taxon>
        <taxon>Entelegynae</taxon>
        <taxon>Araneoidea</taxon>
        <taxon>Araneidae</taxon>
        <taxon>Caerostris</taxon>
    </lineage>
</organism>
<evidence type="ECO:0000313" key="1">
    <source>
        <dbReference type="EMBL" id="GIY58956.1"/>
    </source>
</evidence>
<accession>A0AAV4UMB3</accession>